<dbReference type="AlphaFoldDB" id="A0A1M5VCF1"/>
<sequence>MKKILLIFTIFIFGSKLISQDHKNIPTKFPTDYGIFTFPIGSKITLELKEIKDGKYEYRVLNIEPYKEYYSLTKSPKLFSKNPKDNTIEIFFMGAYYNDGKEDKDWKTLLNLRNNLKIPLSYKADIKYYFKDEFENTSISGAFPTTSTNEIWQHKIDFITLYNFEQLKK</sequence>
<accession>A0A1M5VCF1</accession>
<protein>
    <submittedName>
        <fullName evidence="1">Uncharacterized protein</fullName>
    </submittedName>
</protein>
<dbReference type="OrthoDB" id="1256048at2"/>
<dbReference type="Proteomes" id="UP000184047">
    <property type="component" value="Unassembled WGS sequence"/>
</dbReference>
<evidence type="ECO:0000313" key="2">
    <source>
        <dbReference type="Proteomes" id="UP000184047"/>
    </source>
</evidence>
<name>A0A1M5VCF1_9FLAO</name>
<gene>
    <name evidence="1" type="ORF">SAMN05421866_3543</name>
</gene>
<dbReference type="RefSeq" id="WP_073065426.1">
    <property type="nucleotide sequence ID" value="NZ_FQWT01000006.1"/>
</dbReference>
<evidence type="ECO:0000313" key="1">
    <source>
        <dbReference type="EMBL" id="SHH72861.1"/>
    </source>
</evidence>
<dbReference type="EMBL" id="FQWT01000006">
    <property type="protein sequence ID" value="SHH72861.1"/>
    <property type="molecule type" value="Genomic_DNA"/>
</dbReference>
<keyword evidence="2" id="KW-1185">Reference proteome</keyword>
<proteinExistence type="predicted"/>
<reference evidence="2" key="1">
    <citation type="submission" date="2016-11" db="EMBL/GenBank/DDBJ databases">
        <authorList>
            <person name="Varghese N."/>
            <person name="Submissions S."/>
        </authorList>
    </citation>
    <scope>NUCLEOTIDE SEQUENCE [LARGE SCALE GENOMIC DNA]</scope>
    <source>
        <strain evidence="2">DSM 19055</strain>
    </source>
</reference>
<organism evidence="1 2">
    <name type="scientific">Chryseobacterium oranimense</name>
    <dbReference type="NCBI Taxonomy" id="421058"/>
    <lineage>
        <taxon>Bacteria</taxon>
        <taxon>Pseudomonadati</taxon>
        <taxon>Bacteroidota</taxon>
        <taxon>Flavobacteriia</taxon>
        <taxon>Flavobacteriales</taxon>
        <taxon>Weeksellaceae</taxon>
        <taxon>Chryseobacterium group</taxon>
        <taxon>Chryseobacterium</taxon>
    </lineage>
</organism>